<evidence type="ECO:0000313" key="3">
    <source>
        <dbReference type="Proteomes" id="UP001589576"/>
    </source>
</evidence>
<accession>A0ABV5GCD1</accession>
<evidence type="ECO:0000313" key="2">
    <source>
        <dbReference type="EMBL" id="MFB9088753.1"/>
    </source>
</evidence>
<dbReference type="RefSeq" id="WP_290286013.1">
    <property type="nucleotide sequence ID" value="NZ_JAUFQN010000019.1"/>
</dbReference>
<reference evidence="2 3" key="1">
    <citation type="submission" date="2024-09" db="EMBL/GenBank/DDBJ databases">
        <authorList>
            <person name="Sun Q."/>
            <person name="Mori K."/>
        </authorList>
    </citation>
    <scope>NUCLEOTIDE SEQUENCE [LARGE SCALE GENOMIC DNA]</scope>
    <source>
        <strain evidence="2 3">CECT 8460</strain>
    </source>
</reference>
<organism evidence="2 3">
    <name type="scientific">Flavobacterium paronense</name>
    <dbReference type="NCBI Taxonomy" id="1392775"/>
    <lineage>
        <taxon>Bacteria</taxon>
        <taxon>Pseudomonadati</taxon>
        <taxon>Bacteroidota</taxon>
        <taxon>Flavobacteriia</taxon>
        <taxon>Flavobacteriales</taxon>
        <taxon>Flavobacteriaceae</taxon>
        <taxon>Flavobacterium</taxon>
    </lineage>
</organism>
<protein>
    <recommendedName>
        <fullName evidence="4">Lipocalin-like domain-containing protein</fullName>
    </recommendedName>
</protein>
<evidence type="ECO:0000256" key="1">
    <source>
        <dbReference type="SAM" id="SignalP"/>
    </source>
</evidence>
<comment type="caution">
    <text evidence="2">The sequence shown here is derived from an EMBL/GenBank/DDBJ whole genome shotgun (WGS) entry which is preliminary data.</text>
</comment>
<feature type="chain" id="PRO_5045179316" description="Lipocalin-like domain-containing protein" evidence="1">
    <location>
        <begin position="22"/>
        <end position="341"/>
    </location>
</feature>
<dbReference type="PROSITE" id="PS51257">
    <property type="entry name" value="PROKAR_LIPOPROTEIN"/>
    <property type="match status" value="1"/>
</dbReference>
<sequence length="341" mass="37966">MKKSYLLLYSLFALMFFSCQDETETIKINSENSFTKTSPISSLIARVSQYETTADNVLDGTSNCSIKLPAHITIDGQYVYVSSETDFQAVQNIKNQSSSDDDKVHFGYPITIIYPNYSEYSVTSEEQFDDILDGYGDDSPYHDINCIDFDYPISINIYNSNNQVASSVVIHNDNALYSFVENLATGEIVGIVFPVTLTKTVGGNVIVNNNTQLETAINTAVDECNTSGPSPLVLSEVLTSGTWNISYFYGDNDETYYYNGYNFTFNTNGTSIAVKNSATINGSWDIHNDGNTQRLDLNFNGTALEELHEGWKLLELTATRIRLKHESGGGSDNHYLNFTKN</sequence>
<feature type="signal peptide" evidence="1">
    <location>
        <begin position="1"/>
        <end position="21"/>
    </location>
</feature>
<dbReference type="EMBL" id="JBHMFB010000010">
    <property type="protein sequence ID" value="MFB9088753.1"/>
    <property type="molecule type" value="Genomic_DNA"/>
</dbReference>
<evidence type="ECO:0008006" key="4">
    <source>
        <dbReference type="Google" id="ProtNLM"/>
    </source>
</evidence>
<dbReference type="Proteomes" id="UP001589576">
    <property type="component" value="Unassembled WGS sequence"/>
</dbReference>
<keyword evidence="3" id="KW-1185">Reference proteome</keyword>
<keyword evidence="1" id="KW-0732">Signal</keyword>
<proteinExistence type="predicted"/>
<name>A0ABV5GCD1_9FLAO</name>
<gene>
    <name evidence="2" type="ORF">ACFFUU_03990</name>
</gene>